<comment type="caution">
    <text evidence="3">The sequence shown here is derived from an EMBL/GenBank/DDBJ whole genome shotgun (WGS) entry which is preliminary data.</text>
</comment>
<dbReference type="EMBL" id="VTUX01000004">
    <property type="protein sequence ID" value="KAA1191814.1"/>
    <property type="molecule type" value="Genomic_DNA"/>
</dbReference>
<evidence type="ECO:0000256" key="1">
    <source>
        <dbReference type="SAM" id="MobiDB-lite"/>
    </source>
</evidence>
<dbReference type="InterPro" id="IPR052026">
    <property type="entry name" value="ExeA_AAA_ATPase_DNA-bind"/>
</dbReference>
<evidence type="ECO:0000259" key="2">
    <source>
        <dbReference type="SMART" id="SM00382"/>
    </source>
</evidence>
<evidence type="ECO:0000313" key="3">
    <source>
        <dbReference type="EMBL" id="KAA1191814.1"/>
    </source>
</evidence>
<accession>A0A5B0WXJ5</accession>
<dbReference type="SUPFAM" id="SSF48452">
    <property type="entry name" value="TPR-like"/>
    <property type="match status" value="1"/>
</dbReference>
<dbReference type="Pfam" id="PF13401">
    <property type="entry name" value="AAA_22"/>
    <property type="match status" value="1"/>
</dbReference>
<feature type="region of interest" description="Disordered" evidence="1">
    <location>
        <begin position="535"/>
        <end position="556"/>
    </location>
</feature>
<dbReference type="AlphaFoldDB" id="A0A5B0WXJ5"/>
<feature type="compositionally biased region" description="Polar residues" evidence="1">
    <location>
        <begin position="222"/>
        <end position="240"/>
    </location>
</feature>
<evidence type="ECO:0000313" key="4">
    <source>
        <dbReference type="Proteomes" id="UP000323708"/>
    </source>
</evidence>
<protein>
    <submittedName>
        <fullName evidence="3">AAA family ATPase</fullName>
    </submittedName>
</protein>
<dbReference type="InterPro" id="IPR027417">
    <property type="entry name" value="P-loop_NTPase"/>
</dbReference>
<keyword evidence="4" id="KW-1185">Reference proteome</keyword>
<dbReference type="PANTHER" id="PTHR35894:SF1">
    <property type="entry name" value="PHOSPHORIBULOKINASE _ URIDINE KINASE FAMILY"/>
    <property type="match status" value="1"/>
</dbReference>
<dbReference type="SMART" id="SM00382">
    <property type="entry name" value="AAA"/>
    <property type="match status" value="1"/>
</dbReference>
<feature type="region of interest" description="Disordered" evidence="1">
    <location>
        <begin position="1"/>
        <end position="21"/>
    </location>
</feature>
<dbReference type="InterPro" id="IPR003593">
    <property type="entry name" value="AAA+_ATPase"/>
</dbReference>
<feature type="region of interest" description="Disordered" evidence="1">
    <location>
        <begin position="220"/>
        <end position="254"/>
    </location>
</feature>
<dbReference type="Proteomes" id="UP000323708">
    <property type="component" value="Unassembled WGS sequence"/>
</dbReference>
<dbReference type="InterPro" id="IPR049945">
    <property type="entry name" value="AAA_22"/>
</dbReference>
<sequence length="578" mass="60718">MSDRQQQGGPEPVASEQQVDMAAATCDRGQARENLEAFINGYREAFLLTGPAGVGKTSLLAEMLAGLGSDVPLVMLDGETLPEDGLVSEVCRQLGVESESDDWDIILGALSNRLQGHDHAFLVIDNAHALPASALEELHLLSYLRCGRGPELQFVLAGRHSLLQAVADSPLQRLRLLNFQRCALIDAERKLYVVENQEGASPPADSPQAGEVSLAEKVRALKQSQPQPEGDSSTQSASNGKSDKKQESTLSSAGDEAAVAVGAVTVASLDSEGTSSGPTRRVAWLALPVVLLLAWWLAREPVGEPAEADLSGEADIEVMAGNTPGAVQETLANAVPKTVTADDPVAVEAPESIDTAQETGSAADELADTGSGDVATTAPVAVVSAVEDPATAAILQQPVDATGVEVGEPALVLPVQQNEMPVNPVEAQLNAAAEALRKDFLSTPREQSAWQYYNAVLSLDPGNAEALDGIQQIANRYVALTHLAIDRGRYSSAQTYIDRGLTVVPGHPGLSMLQGELDTAVQRRAQAERARELQQASAPAALVEEPVPAEESAEEPAGVIGFLRKVFSGDNAGSEEEP</sequence>
<dbReference type="PANTHER" id="PTHR35894">
    <property type="entry name" value="GENERAL SECRETION PATHWAY PROTEIN A-RELATED"/>
    <property type="match status" value="1"/>
</dbReference>
<gene>
    <name evidence="3" type="ORF">F0M18_09770</name>
</gene>
<feature type="domain" description="AAA+ ATPase" evidence="2">
    <location>
        <begin position="42"/>
        <end position="177"/>
    </location>
</feature>
<feature type="compositionally biased region" description="Low complexity" evidence="1">
    <location>
        <begin position="535"/>
        <end position="546"/>
    </location>
</feature>
<organism evidence="3 4">
    <name type="scientific">Pseudohalioglobus sediminis</name>
    <dbReference type="NCBI Taxonomy" id="2606449"/>
    <lineage>
        <taxon>Bacteria</taxon>
        <taxon>Pseudomonadati</taxon>
        <taxon>Pseudomonadota</taxon>
        <taxon>Gammaproteobacteria</taxon>
        <taxon>Cellvibrionales</taxon>
        <taxon>Halieaceae</taxon>
        <taxon>Pseudohalioglobus</taxon>
    </lineage>
</organism>
<proteinExistence type="predicted"/>
<dbReference type="CDD" id="cd00009">
    <property type="entry name" value="AAA"/>
    <property type="match status" value="1"/>
</dbReference>
<dbReference type="Gene3D" id="3.40.50.300">
    <property type="entry name" value="P-loop containing nucleotide triphosphate hydrolases"/>
    <property type="match status" value="1"/>
</dbReference>
<name>A0A5B0WXJ5_9GAMM</name>
<dbReference type="GO" id="GO:0016887">
    <property type="term" value="F:ATP hydrolysis activity"/>
    <property type="evidence" value="ECO:0007669"/>
    <property type="project" value="InterPro"/>
</dbReference>
<dbReference type="InterPro" id="IPR011990">
    <property type="entry name" value="TPR-like_helical_dom_sf"/>
</dbReference>
<dbReference type="SUPFAM" id="SSF52540">
    <property type="entry name" value="P-loop containing nucleoside triphosphate hydrolases"/>
    <property type="match status" value="1"/>
</dbReference>
<reference evidence="3 4" key="1">
    <citation type="submission" date="2019-09" db="EMBL/GenBank/DDBJ databases">
        <authorList>
            <person name="Chen X.-Y."/>
        </authorList>
    </citation>
    <scope>NUCLEOTIDE SEQUENCE [LARGE SCALE GENOMIC DNA]</scope>
    <source>
        <strain evidence="3 4">NY5</strain>
    </source>
</reference>